<feature type="transmembrane region" description="Helical" evidence="10">
    <location>
        <begin position="84"/>
        <end position="103"/>
    </location>
</feature>
<dbReference type="Proteomes" id="UP001596289">
    <property type="component" value="Unassembled WGS sequence"/>
</dbReference>
<evidence type="ECO:0000256" key="2">
    <source>
        <dbReference type="ARBA" id="ARBA00010323"/>
    </source>
</evidence>
<sequence length="405" mass="47571">MINLQPYSNPIYFVWLAVTLLPLMVGLYFGKRFVVYQTIISGIFLLLIFGGSKWQQGLALIGYIIYQFIVVGGYAAYKKHANKTWVFVSMVSLSIMPLVIVKLTPAIEVGQQSLIGFLGISYLTFKSVQMIMEMRDGTIKKFAPIMFARFLLFFPTISSGPIDRYRRFQHDYVQVPTREHYLEMVAQAVHYIFLGFLYKFILGYFFGTVMLPQIAQVAISHRAAFFHTGISLALIEYMYTYSMYLFFDFAGYSLFAVAASYLMGIETPMNFDHPFKARNIKDFWNRWHMTLSFWFRDFIFMRLTFFIMKHHLIKKRTRIPQAAYLVNFLIMGFWHGVTWYYIVYGLFHAGAIIINDYWLAYKKKNPQLPHNRWTEGLAIFITFNVVCFSFLIFSGFLNTLWFQAR</sequence>
<feature type="transmembrane region" description="Helical" evidence="10">
    <location>
        <begin position="246"/>
        <end position="265"/>
    </location>
</feature>
<comment type="pathway">
    <text evidence="9">Cell wall biogenesis; lipoteichoic acid biosynthesis.</text>
</comment>
<feature type="transmembrane region" description="Helical" evidence="10">
    <location>
        <begin position="219"/>
        <end position="239"/>
    </location>
</feature>
<dbReference type="EC" id="2.3.1.-" evidence="9"/>
<keyword evidence="5 10" id="KW-0812">Transmembrane</keyword>
<feature type="transmembrane region" description="Helical" evidence="10">
    <location>
        <begin position="58"/>
        <end position="77"/>
    </location>
</feature>
<feature type="transmembrane region" description="Helical" evidence="10">
    <location>
        <begin position="188"/>
        <end position="207"/>
    </location>
</feature>
<dbReference type="NCBIfam" id="TIGR04091">
    <property type="entry name" value="LTA_dltB"/>
    <property type="match status" value="1"/>
</dbReference>
<evidence type="ECO:0000256" key="10">
    <source>
        <dbReference type="SAM" id="Phobius"/>
    </source>
</evidence>
<evidence type="ECO:0000256" key="4">
    <source>
        <dbReference type="ARBA" id="ARBA00022679"/>
    </source>
</evidence>
<comment type="subcellular location">
    <subcellularLocation>
        <location evidence="1">Cell membrane</location>
        <topology evidence="1">Multi-pass membrane protein</topology>
    </subcellularLocation>
</comment>
<evidence type="ECO:0000256" key="8">
    <source>
        <dbReference type="ARBA" id="ARBA00023315"/>
    </source>
</evidence>
<keyword evidence="12" id="KW-1185">Reference proteome</keyword>
<keyword evidence="8 9" id="KW-0012">Acyltransferase</keyword>
<dbReference type="PANTHER" id="PTHR13285">
    <property type="entry name" value="ACYLTRANSFERASE"/>
    <property type="match status" value="1"/>
</dbReference>
<dbReference type="InterPro" id="IPR004299">
    <property type="entry name" value="MBOAT_fam"/>
</dbReference>
<reference evidence="12" key="1">
    <citation type="journal article" date="2019" name="Int. J. Syst. Evol. Microbiol.">
        <title>The Global Catalogue of Microorganisms (GCM) 10K type strain sequencing project: providing services to taxonomists for standard genome sequencing and annotation.</title>
        <authorList>
            <consortium name="The Broad Institute Genomics Platform"/>
            <consortium name="The Broad Institute Genome Sequencing Center for Infectious Disease"/>
            <person name="Wu L."/>
            <person name="Ma J."/>
        </authorList>
    </citation>
    <scope>NUCLEOTIDE SEQUENCE [LARGE SCALE GENOMIC DNA]</scope>
    <source>
        <strain evidence="12">CCM 8904</strain>
    </source>
</reference>
<evidence type="ECO:0000256" key="3">
    <source>
        <dbReference type="ARBA" id="ARBA00022475"/>
    </source>
</evidence>
<evidence type="ECO:0000313" key="12">
    <source>
        <dbReference type="Proteomes" id="UP001596289"/>
    </source>
</evidence>
<feature type="transmembrane region" description="Helical" evidence="10">
    <location>
        <begin position="109"/>
        <end position="125"/>
    </location>
</feature>
<comment type="function">
    <text evidence="9">O-acyltransferase that catalyzes D-alanylation of both teichoic acid and lipoteichoic acid (LTA). D-alanylation of LTA plays an important role in modulating the properties of the cell wall in Gram-positive bacteria, influencing the net charge of the cell wall. Catalyzes D-alanylation from DltC carrier protein.</text>
</comment>
<evidence type="ECO:0000256" key="5">
    <source>
        <dbReference type="ARBA" id="ARBA00022692"/>
    </source>
</evidence>
<keyword evidence="4 9" id="KW-0808">Transferase</keyword>
<protein>
    <recommendedName>
        <fullName evidence="9">Teichoic acid D-alanyltransferase</fullName>
        <ecNumber evidence="9">2.3.1.-</ecNumber>
    </recommendedName>
</protein>
<evidence type="ECO:0000256" key="7">
    <source>
        <dbReference type="ARBA" id="ARBA00023136"/>
    </source>
</evidence>
<name>A0ABW1RH63_9LACO</name>
<evidence type="ECO:0000256" key="6">
    <source>
        <dbReference type="ARBA" id="ARBA00022989"/>
    </source>
</evidence>
<feature type="transmembrane region" description="Helical" evidence="10">
    <location>
        <begin position="373"/>
        <end position="397"/>
    </location>
</feature>
<dbReference type="PANTHER" id="PTHR13285:SF23">
    <property type="entry name" value="TEICHOIC ACID D-ALANYLTRANSFERASE"/>
    <property type="match status" value="1"/>
</dbReference>
<evidence type="ECO:0000256" key="9">
    <source>
        <dbReference type="PIRNR" id="PIRNR016636"/>
    </source>
</evidence>
<evidence type="ECO:0000313" key="11">
    <source>
        <dbReference type="EMBL" id="MFC6171471.1"/>
    </source>
</evidence>
<feature type="transmembrane region" description="Helical" evidence="10">
    <location>
        <begin position="34"/>
        <end position="52"/>
    </location>
</feature>
<comment type="similarity">
    <text evidence="2 9">Belongs to the membrane-bound acyltransferase family.</text>
</comment>
<feature type="transmembrane region" description="Helical" evidence="10">
    <location>
        <begin position="285"/>
        <end position="307"/>
    </location>
</feature>
<evidence type="ECO:0000256" key="1">
    <source>
        <dbReference type="ARBA" id="ARBA00004651"/>
    </source>
</evidence>
<dbReference type="EMBL" id="JBHSSL010000111">
    <property type="protein sequence ID" value="MFC6171471.1"/>
    <property type="molecule type" value="Genomic_DNA"/>
</dbReference>
<dbReference type="InterPro" id="IPR051085">
    <property type="entry name" value="MB_O-acyltransferase"/>
</dbReference>
<organism evidence="11 12">
    <name type="scientific">Loigolactobacillus jiayinensis</name>
    <dbReference type="NCBI Taxonomy" id="2486016"/>
    <lineage>
        <taxon>Bacteria</taxon>
        <taxon>Bacillati</taxon>
        <taxon>Bacillota</taxon>
        <taxon>Bacilli</taxon>
        <taxon>Lactobacillales</taxon>
        <taxon>Lactobacillaceae</taxon>
        <taxon>Loigolactobacillus</taxon>
    </lineage>
</organism>
<gene>
    <name evidence="11" type="primary">dltB</name>
    <name evidence="11" type="ORF">ACFQGP_13005</name>
</gene>
<dbReference type="PIRSF" id="PIRSF500216">
    <property type="entry name" value="DltB"/>
    <property type="match status" value="1"/>
</dbReference>
<dbReference type="InterPro" id="IPR024024">
    <property type="entry name" value="DltB"/>
</dbReference>
<keyword evidence="3 9" id="KW-1003">Cell membrane</keyword>
<accession>A0ABW1RH63</accession>
<keyword evidence="7 9" id="KW-0472">Membrane</keyword>
<feature type="transmembrane region" description="Helical" evidence="10">
    <location>
        <begin position="12"/>
        <end position="29"/>
    </location>
</feature>
<comment type="caution">
    <text evidence="11">The sequence shown here is derived from an EMBL/GenBank/DDBJ whole genome shotgun (WGS) entry which is preliminary data.</text>
</comment>
<dbReference type="PIRSF" id="PIRSF016636">
    <property type="entry name" value="AlgI_DltB"/>
    <property type="match status" value="1"/>
</dbReference>
<keyword evidence="6 10" id="KW-1133">Transmembrane helix</keyword>
<proteinExistence type="inferred from homology"/>
<dbReference type="InterPro" id="IPR024194">
    <property type="entry name" value="Ac/AlaTfrase_AlgI/DltB"/>
</dbReference>
<dbReference type="RefSeq" id="WP_125553018.1">
    <property type="nucleotide sequence ID" value="NZ_JBHSSL010000111.1"/>
</dbReference>
<dbReference type="Pfam" id="PF03062">
    <property type="entry name" value="MBOAT"/>
    <property type="match status" value="1"/>
</dbReference>